<keyword evidence="1" id="KW-0812">Transmembrane</keyword>
<feature type="transmembrane region" description="Helical" evidence="1">
    <location>
        <begin position="994"/>
        <end position="1020"/>
    </location>
</feature>
<dbReference type="Gene3D" id="3.30.2090.10">
    <property type="entry name" value="Multidrug efflux transporter AcrB TolC docking domain, DN and DC subdomains"/>
    <property type="match status" value="2"/>
</dbReference>
<feature type="transmembrane region" description="Helical" evidence="1">
    <location>
        <begin position="919"/>
        <end position="941"/>
    </location>
</feature>
<keyword evidence="1" id="KW-0472">Membrane</keyword>
<feature type="transmembrane region" description="Helical" evidence="1">
    <location>
        <begin position="471"/>
        <end position="490"/>
    </location>
</feature>
<feature type="transmembrane region" description="Helical" evidence="1">
    <location>
        <begin position="338"/>
        <end position="357"/>
    </location>
</feature>
<protein>
    <recommendedName>
        <fullName evidence="3">Acriflavin resistance protein</fullName>
    </recommendedName>
</protein>
<keyword evidence="1" id="KW-1133">Transmembrane helix</keyword>
<gene>
    <name evidence="2" type="ORF">LCGC14_0788530</name>
</gene>
<dbReference type="Gene3D" id="1.20.1640.10">
    <property type="entry name" value="Multidrug efflux transporter AcrB transmembrane domain"/>
    <property type="match status" value="2"/>
</dbReference>
<dbReference type="PANTHER" id="PTHR32063">
    <property type="match status" value="1"/>
</dbReference>
<dbReference type="SUPFAM" id="SSF82714">
    <property type="entry name" value="Multidrug efflux transporter AcrB TolC docking domain, DN and DC subdomains"/>
    <property type="match status" value="2"/>
</dbReference>
<dbReference type="Pfam" id="PF00873">
    <property type="entry name" value="ACR_tran"/>
    <property type="match status" value="1"/>
</dbReference>
<feature type="transmembrane region" description="Helical" evidence="1">
    <location>
        <begin position="364"/>
        <end position="384"/>
    </location>
</feature>
<reference evidence="2" key="1">
    <citation type="journal article" date="2015" name="Nature">
        <title>Complex archaea that bridge the gap between prokaryotes and eukaryotes.</title>
        <authorList>
            <person name="Spang A."/>
            <person name="Saw J.H."/>
            <person name="Jorgensen S.L."/>
            <person name="Zaremba-Niedzwiedzka K."/>
            <person name="Martijn J."/>
            <person name="Lind A.E."/>
            <person name="van Eijk R."/>
            <person name="Schleper C."/>
            <person name="Guy L."/>
            <person name="Ettema T.J."/>
        </authorList>
    </citation>
    <scope>NUCLEOTIDE SEQUENCE</scope>
</reference>
<dbReference type="SUPFAM" id="SSF82866">
    <property type="entry name" value="Multidrug efflux transporter AcrB transmembrane domain"/>
    <property type="match status" value="2"/>
</dbReference>
<accession>A0A0F9QD58</accession>
<feature type="transmembrane region" description="Helical" evidence="1">
    <location>
        <begin position="447"/>
        <end position="465"/>
    </location>
</feature>
<feature type="transmembrane region" description="Helical" evidence="1">
    <location>
        <begin position="867"/>
        <end position="884"/>
    </location>
</feature>
<proteinExistence type="predicted"/>
<dbReference type="AlphaFoldDB" id="A0A0F9QD58"/>
<dbReference type="GO" id="GO:0042910">
    <property type="term" value="F:xenobiotic transmembrane transporter activity"/>
    <property type="evidence" value="ECO:0007669"/>
    <property type="project" value="TreeGrafter"/>
</dbReference>
<sequence>MNKSSIAAWSIRHPIGVSMLALTVVIIGFFSLTRLAIDLLPQIIYPEVRVRIIDNGVPASVLEDSVTRQLEEQLAITEDLIGIQSHTERGIATVDLSFDYGKDIDIALRDASTRLDRAKRFLPDTIDPPTIYKLDPSQIPVMEFVISSELRGETELRSWVDDVFSKWFINVSGVASAEVGGGLIREIQVIPDQQRLAGIGLSYKDIIDALQTSNKDEAMGRLQMPAHEITGRITGRLKDINDIKNLAIAHNAGNTVYLSDVAQIVDTHVEERIKVRADGVSGVKLSIQKQPTANTTAVVEAVKERLDWLKAQKILPDDVTLTTVSDQSIYIVQSLKNASWSAITGAFLAMAVVYLFLGNLRRTLIIGSAIPIAIMFTFVLMALGGLTLNIMTLGGLALGVGMLVDNTIVMLENIYRHQRENTDSFVASTEGANEVTSAIIASTSTNLSAVLPFLFIGGLTGLLFSELIFTISAAIFASMIIAVTIVPAYAAKVTNIKTNRVRHVIDSGVDRLQRAYASSIGALLRFRWLVILSFIIGLGFSIPVFLSGKHIVLPNLDNGNITVKITGDTGVSLAEMDQKTKLIEALFAKQAETETVYSLVGGSVYGRSQRETPSEASITVQLKPLSVRQISSGDWINRMDKLIAEQQLAGFDVRMTQRGIRGIRTNKGDEDISLRLQGANEIELKKLADDIAEKMRLIPGITNVAHSAEDEQFELAMTIDRERAASLGVNLQDIKQATQIALQGVVVSDYLDDDKSYDIRLKLAENEIKSPQDMESILLFPAKDNTGPIYLGTVANIELLKSPISILRDNQMRIVELTASLSDGNTLGEALNSLSELRANITLPKGYTLYDGGSQKALQDQQRLTEVLLLLALFLVFVVMAVQYESLLNPLIIILSVPFSAIGIALAIDTLALPLSMPVWLGMIMLVGIVVNNAILLVEYIEIERDTGKDISASIVAAARLRLRPILMTTLSTVVGMIPLALGWGEGAEMLQPLAVTVVWGLTFSMLVSLLMVPVMYHLLHSFKTRNKQKTLIAG</sequence>
<dbReference type="PRINTS" id="PR00702">
    <property type="entry name" value="ACRIFLAVINRP"/>
</dbReference>
<dbReference type="GO" id="GO:0005886">
    <property type="term" value="C:plasma membrane"/>
    <property type="evidence" value="ECO:0007669"/>
    <property type="project" value="TreeGrafter"/>
</dbReference>
<comment type="caution">
    <text evidence="2">The sequence shown here is derived from an EMBL/GenBank/DDBJ whole genome shotgun (WGS) entry which is preliminary data.</text>
</comment>
<dbReference type="Gene3D" id="3.30.70.1440">
    <property type="entry name" value="Multidrug efflux transporter AcrB pore domain"/>
    <property type="match status" value="1"/>
</dbReference>
<dbReference type="Gene3D" id="3.30.70.1430">
    <property type="entry name" value="Multidrug efflux transporter AcrB pore domain"/>
    <property type="match status" value="2"/>
</dbReference>
<name>A0A0F9QD58_9ZZZZ</name>
<evidence type="ECO:0008006" key="3">
    <source>
        <dbReference type="Google" id="ProtNLM"/>
    </source>
</evidence>
<dbReference type="PANTHER" id="PTHR32063:SF0">
    <property type="entry name" value="SWARMING MOTILITY PROTEIN SWRC"/>
    <property type="match status" value="1"/>
</dbReference>
<dbReference type="InterPro" id="IPR027463">
    <property type="entry name" value="AcrB_DN_DC_subdom"/>
</dbReference>
<feature type="transmembrane region" description="Helical" evidence="1">
    <location>
        <begin position="390"/>
        <end position="411"/>
    </location>
</feature>
<dbReference type="Gene3D" id="3.30.70.1320">
    <property type="entry name" value="Multidrug efflux transporter AcrB pore domain like"/>
    <property type="match status" value="1"/>
</dbReference>
<dbReference type="SUPFAM" id="SSF82693">
    <property type="entry name" value="Multidrug efflux transporter AcrB pore domain, PN1, PN2, PC1 and PC2 subdomains"/>
    <property type="match status" value="3"/>
</dbReference>
<feature type="transmembrane region" description="Helical" evidence="1">
    <location>
        <begin position="961"/>
        <end position="982"/>
    </location>
</feature>
<feature type="transmembrane region" description="Helical" evidence="1">
    <location>
        <begin position="891"/>
        <end position="913"/>
    </location>
</feature>
<dbReference type="InterPro" id="IPR001036">
    <property type="entry name" value="Acrflvin-R"/>
</dbReference>
<evidence type="ECO:0000256" key="1">
    <source>
        <dbReference type="SAM" id="Phobius"/>
    </source>
</evidence>
<evidence type="ECO:0000313" key="2">
    <source>
        <dbReference type="EMBL" id="KKN34962.1"/>
    </source>
</evidence>
<dbReference type="EMBL" id="LAZR01002074">
    <property type="protein sequence ID" value="KKN34962.1"/>
    <property type="molecule type" value="Genomic_DNA"/>
</dbReference>
<organism evidence="2">
    <name type="scientific">marine sediment metagenome</name>
    <dbReference type="NCBI Taxonomy" id="412755"/>
    <lineage>
        <taxon>unclassified sequences</taxon>
        <taxon>metagenomes</taxon>
        <taxon>ecological metagenomes</taxon>
    </lineage>
</organism>
<feature type="transmembrane region" description="Helical" evidence="1">
    <location>
        <begin position="526"/>
        <end position="546"/>
    </location>
</feature>